<evidence type="ECO:0000313" key="2">
    <source>
        <dbReference type="EMBL" id="RFF29579.1"/>
    </source>
</evidence>
<comment type="caution">
    <text evidence="2">The sequence shown here is derived from an EMBL/GenBank/DDBJ whole genome shotgun (WGS) entry which is preliminary data.</text>
</comment>
<name>A0A3E1K6E0_9GAMM</name>
<keyword evidence="2" id="KW-0489">Methyltransferase</keyword>
<evidence type="ECO:0000259" key="1">
    <source>
        <dbReference type="Pfam" id="PF05050"/>
    </source>
</evidence>
<keyword evidence="3" id="KW-1185">Reference proteome</keyword>
<dbReference type="PANTHER" id="PTHR34203:SF15">
    <property type="entry name" value="SLL1173 PROTEIN"/>
    <property type="match status" value="1"/>
</dbReference>
<dbReference type="SUPFAM" id="SSF53335">
    <property type="entry name" value="S-adenosyl-L-methionine-dependent methyltransferases"/>
    <property type="match status" value="1"/>
</dbReference>
<dbReference type="PANTHER" id="PTHR34203">
    <property type="entry name" value="METHYLTRANSFERASE, FKBM FAMILY PROTEIN"/>
    <property type="match status" value="1"/>
</dbReference>
<dbReference type="InterPro" id="IPR052514">
    <property type="entry name" value="SAM-dependent_MTase"/>
</dbReference>
<sequence length="261" mass="28749">MDGDGGESGSTAGPAQAPFFYPQRGSSRVNFSSPFFVKLRAVTRRLGLNRLAASVLFRGDYEDRFGPRLLDEIRASDTVWDVGANVGLYTSQFAQRAGDDGRVVAFEPVPACFSALEKVAIERRIIHPVNAALGAEDGYLTMALEPDALAATHRVVEETGERGDGAFAQVPVRSGEGYAAQHPDFFPNVIKIDVEGFEGEVFQGLRALLDDKRLRCIGIEMHFGLLQQRGESDTPRKLEDELKEHGFRLEWTDPSHLLALR</sequence>
<keyword evidence="2" id="KW-0808">Transferase</keyword>
<reference evidence="2 3" key="1">
    <citation type="submission" date="2018-08" db="EMBL/GenBank/DDBJ databases">
        <title>Wenzhouxiangella salilacus sp. nov., a novel bacterium isolated from a saline lake in Xinjiang Province, China.</title>
        <authorList>
            <person name="Han S."/>
        </authorList>
    </citation>
    <scope>NUCLEOTIDE SEQUENCE [LARGE SCALE GENOMIC DNA]</scope>
    <source>
        <strain evidence="2 3">XDB06</strain>
    </source>
</reference>
<dbReference type="GO" id="GO:0008168">
    <property type="term" value="F:methyltransferase activity"/>
    <property type="evidence" value="ECO:0007669"/>
    <property type="project" value="UniProtKB-KW"/>
</dbReference>
<dbReference type="InterPro" id="IPR029063">
    <property type="entry name" value="SAM-dependent_MTases_sf"/>
</dbReference>
<accession>A0A3E1K6E0</accession>
<dbReference type="AlphaFoldDB" id="A0A3E1K6E0"/>
<evidence type="ECO:0000313" key="3">
    <source>
        <dbReference type="Proteomes" id="UP000260351"/>
    </source>
</evidence>
<dbReference type="InterPro" id="IPR006342">
    <property type="entry name" value="FkbM_mtfrase"/>
</dbReference>
<protein>
    <submittedName>
        <fullName evidence="2">FkbM family methyltransferase</fullName>
    </submittedName>
</protein>
<dbReference type="NCBIfam" id="TIGR01444">
    <property type="entry name" value="fkbM_fam"/>
    <property type="match status" value="1"/>
</dbReference>
<proteinExistence type="predicted"/>
<dbReference type="Gene3D" id="3.40.50.150">
    <property type="entry name" value="Vaccinia Virus protein VP39"/>
    <property type="match status" value="1"/>
</dbReference>
<organism evidence="2 3">
    <name type="scientific">Wenzhouxiangella sediminis</name>
    <dbReference type="NCBI Taxonomy" id="1792836"/>
    <lineage>
        <taxon>Bacteria</taxon>
        <taxon>Pseudomonadati</taxon>
        <taxon>Pseudomonadota</taxon>
        <taxon>Gammaproteobacteria</taxon>
        <taxon>Chromatiales</taxon>
        <taxon>Wenzhouxiangellaceae</taxon>
        <taxon>Wenzhouxiangella</taxon>
    </lineage>
</organism>
<dbReference type="Pfam" id="PF05050">
    <property type="entry name" value="Methyltransf_21"/>
    <property type="match status" value="1"/>
</dbReference>
<feature type="domain" description="Methyltransferase FkbM" evidence="1">
    <location>
        <begin position="81"/>
        <end position="249"/>
    </location>
</feature>
<dbReference type="Proteomes" id="UP000260351">
    <property type="component" value="Unassembled WGS sequence"/>
</dbReference>
<dbReference type="GO" id="GO:0032259">
    <property type="term" value="P:methylation"/>
    <property type="evidence" value="ECO:0007669"/>
    <property type="project" value="UniProtKB-KW"/>
</dbReference>
<gene>
    <name evidence="2" type="ORF">DZC52_12285</name>
</gene>
<dbReference type="EMBL" id="QUZK01000045">
    <property type="protein sequence ID" value="RFF29579.1"/>
    <property type="molecule type" value="Genomic_DNA"/>
</dbReference>
<dbReference type="OrthoDB" id="5329963at2"/>